<feature type="transmembrane region" description="Helical" evidence="1">
    <location>
        <begin position="52"/>
        <end position="70"/>
    </location>
</feature>
<evidence type="ECO:0000256" key="1">
    <source>
        <dbReference type="SAM" id="Phobius"/>
    </source>
</evidence>
<evidence type="ECO:0000313" key="3">
    <source>
        <dbReference type="Proteomes" id="UP000185499"/>
    </source>
</evidence>
<accession>A0A1L6XCI9</accession>
<dbReference type="KEGG" id="lah:LA20533_05130"/>
<sequence length="72" mass="7833">MNKAKKQRTWGLIGLYICLLIISSLIQQIAYLGLIAVVLLKRNNISSTILKAMTLVATNGSNSIVVILFASN</sequence>
<keyword evidence="1" id="KW-1133">Transmembrane helix</keyword>
<dbReference type="Proteomes" id="UP000185499">
    <property type="component" value="Chromosome"/>
</dbReference>
<organism evidence="2 3">
    <name type="scientific">Amylolactobacillus amylophilus DSM 20533 = JCM 1125</name>
    <dbReference type="NCBI Taxonomy" id="1423721"/>
    <lineage>
        <taxon>Bacteria</taxon>
        <taxon>Bacillati</taxon>
        <taxon>Bacillota</taxon>
        <taxon>Bacilli</taxon>
        <taxon>Lactobacillales</taxon>
        <taxon>Lactobacillaceae</taxon>
        <taxon>Amylolactobacillus</taxon>
    </lineage>
</organism>
<keyword evidence="1" id="KW-0812">Transmembrane</keyword>
<keyword evidence="1" id="KW-0472">Membrane</keyword>
<name>A0A1L6XCI9_9LACO</name>
<dbReference type="AlphaFoldDB" id="A0A1L6XCI9"/>
<dbReference type="EMBL" id="CP018888">
    <property type="protein sequence ID" value="APT18683.1"/>
    <property type="molecule type" value="Genomic_DNA"/>
</dbReference>
<reference evidence="2 3" key="1">
    <citation type="submission" date="2016-12" db="EMBL/GenBank/DDBJ databases">
        <title>The whole genome sequencing and assembly of Lactobacillus amylophilus DSM 20533T strain.</title>
        <authorList>
            <person name="Lee Y.-J."/>
            <person name="Yi H."/>
            <person name="Bahn Y.-S."/>
            <person name="Kim J.F."/>
            <person name="Lee D.-W."/>
        </authorList>
    </citation>
    <scope>NUCLEOTIDE SEQUENCE [LARGE SCALE GENOMIC DNA]</scope>
    <source>
        <strain evidence="2 3">DSM 20533</strain>
    </source>
</reference>
<evidence type="ECO:0000313" key="2">
    <source>
        <dbReference type="EMBL" id="APT18683.1"/>
    </source>
</evidence>
<feature type="transmembrane region" description="Helical" evidence="1">
    <location>
        <begin position="12"/>
        <end position="40"/>
    </location>
</feature>
<protein>
    <submittedName>
        <fullName evidence="2">Uncharacterized protein</fullName>
    </submittedName>
</protein>
<gene>
    <name evidence="2" type="ORF">LA20533_05130</name>
</gene>
<keyword evidence="3" id="KW-1185">Reference proteome</keyword>
<proteinExistence type="predicted"/>